<keyword evidence="4" id="KW-1185">Reference proteome</keyword>
<keyword evidence="2" id="KW-1133">Transmembrane helix</keyword>
<comment type="subunit">
    <text evidence="1">Component of the MPD complex composed of SpoIIM, SpoIIP and SpoIID.</text>
</comment>
<evidence type="ECO:0000313" key="3">
    <source>
        <dbReference type="EMBL" id="SET88404.1"/>
    </source>
</evidence>
<comment type="subcellular location">
    <subcellularLocation>
        <location evidence="1">Cell membrane</location>
        <topology evidence="1">Multi-pass membrane protein</topology>
    </subcellularLocation>
    <text evidence="1">Localizes to the sporulation septum and to the second division site within the mother cell. Before the start of engulfment localizes to the septal midpoint, then spreads throughout the septum prior to becoming enriched at the leading edge of the engulfing membrane, where it remains until the completion of membrane migration. Some remain partially trapped at the septum during engulfment and upon completion of engulfment become dispersed in the outer forespore membrane. Localization of the MPD complex to the septal membrane is dependent on SpoIIB.</text>
</comment>
<dbReference type="InterPro" id="IPR014196">
    <property type="entry name" value="SpoIIM"/>
</dbReference>
<keyword evidence="1" id="KW-1003">Cell membrane</keyword>
<dbReference type="OrthoDB" id="2065033at2"/>
<reference evidence="4" key="1">
    <citation type="submission" date="2016-10" db="EMBL/GenBank/DDBJ databases">
        <authorList>
            <person name="Varghese N."/>
            <person name="Submissions S."/>
        </authorList>
    </citation>
    <scope>NUCLEOTIDE SEQUENCE [LARGE SCALE GENOMIC DNA]</scope>
    <source>
        <strain evidence="4">CGMCC 1.3566</strain>
    </source>
</reference>
<dbReference type="RefSeq" id="WP_093136599.1">
    <property type="nucleotide sequence ID" value="NZ_FOHJ01000010.1"/>
</dbReference>
<dbReference type="AlphaFoldDB" id="A0A1I0HX19"/>
<keyword evidence="1" id="KW-0749">Sporulation</keyword>
<feature type="transmembrane region" description="Helical" evidence="2">
    <location>
        <begin position="82"/>
        <end position="103"/>
    </location>
</feature>
<comment type="function">
    <text evidence="1">Required for complete septum migration and engulfment of the forespore compartment during sporulation. Required for stabilizing and recruiting of SpoIIP to the septal membrane.</text>
</comment>
<feature type="transmembrane region" description="Helical" evidence="2">
    <location>
        <begin position="20"/>
        <end position="44"/>
    </location>
</feature>
<feature type="transmembrane region" description="Helical" evidence="2">
    <location>
        <begin position="179"/>
        <end position="200"/>
    </location>
</feature>
<dbReference type="GO" id="GO:0030435">
    <property type="term" value="P:sporulation resulting in formation of a cellular spore"/>
    <property type="evidence" value="ECO:0007669"/>
    <property type="project" value="UniProtKB-KW"/>
</dbReference>
<sequence>MGKRKQIRSNIQISEYSSIYLFVFILLLIGIVFGAILVNSMNFIQKQDLFFYLHQFFEDIQGDRLLQTKDLFQSSFFYHFKYILLIFILGLSIIGIPIIWIFIFMKGIVIGFSVGFLVNQLGWYGLLMATVSVAPQNLFIIPAYIIAGSFGMIFSLHLIRRLFSTRMHKKSIRNLFTQYSTVLLIVLAIALIGTLVETFISPYTMRMVSQWVL</sequence>
<evidence type="ECO:0000313" key="4">
    <source>
        <dbReference type="Proteomes" id="UP000199095"/>
    </source>
</evidence>
<name>A0A1I0HX19_9BACI</name>
<keyword evidence="1 2" id="KW-0812">Transmembrane</keyword>
<organism evidence="3 4">
    <name type="scientific">Salinibacillus kushneri</name>
    <dbReference type="NCBI Taxonomy" id="237682"/>
    <lineage>
        <taxon>Bacteria</taxon>
        <taxon>Bacillati</taxon>
        <taxon>Bacillota</taxon>
        <taxon>Bacilli</taxon>
        <taxon>Bacillales</taxon>
        <taxon>Bacillaceae</taxon>
        <taxon>Salinibacillus</taxon>
    </lineage>
</organism>
<accession>A0A1I0HX19</accession>
<evidence type="ECO:0000256" key="1">
    <source>
        <dbReference type="PIRNR" id="PIRNR038973"/>
    </source>
</evidence>
<feature type="transmembrane region" description="Helical" evidence="2">
    <location>
        <begin position="108"/>
        <end position="126"/>
    </location>
</feature>
<feature type="transmembrane region" description="Helical" evidence="2">
    <location>
        <begin position="138"/>
        <end position="159"/>
    </location>
</feature>
<dbReference type="GO" id="GO:0005886">
    <property type="term" value="C:plasma membrane"/>
    <property type="evidence" value="ECO:0007669"/>
    <property type="project" value="UniProtKB-SubCell"/>
</dbReference>
<dbReference type="Pfam" id="PF01944">
    <property type="entry name" value="SpoIIM"/>
    <property type="match status" value="1"/>
</dbReference>
<protein>
    <recommendedName>
        <fullName evidence="1">Stage II sporulation protein M</fullName>
    </recommendedName>
</protein>
<dbReference type="Proteomes" id="UP000199095">
    <property type="component" value="Unassembled WGS sequence"/>
</dbReference>
<dbReference type="NCBIfam" id="TIGR02831">
    <property type="entry name" value="spo_II_M"/>
    <property type="match status" value="1"/>
</dbReference>
<evidence type="ECO:0000256" key="2">
    <source>
        <dbReference type="SAM" id="Phobius"/>
    </source>
</evidence>
<gene>
    <name evidence="3" type="ORF">SAMN05421676_11017</name>
</gene>
<keyword evidence="1 2" id="KW-0472">Membrane</keyword>
<dbReference type="InterPro" id="IPR002798">
    <property type="entry name" value="SpoIIM-like"/>
</dbReference>
<dbReference type="PIRSF" id="PIRSF038973">
    <property type="entry name" value="SpoIIM"/>
    <property type="match status" value="1"/>
</dbReference>
<dbReference type="EMBL" id="FOHJ01000010">
    <property type="protein sequence ID" value="SET88404.1"/>
    <property type="molecule type" value="Genomic_DNA"/>
</dbReference>
<proteinExistence type="predicted"/>
<dbReference type="STRING" id="237682.SAMN05421676_11017"/>